<evidence type="ECO:0000313" key="4">
    <source>
        <dbReference type="EMBL" id="KZV80348.1"/>
    </source>
</evidence>
<feature type="compositionally biased region" description="Basic and acidic residues" evidence="1">
    <location>
        <begin position="67"/>
        <end position="94"/>
    </location>
</feature>
<evidence type="ECO:0000313" key="5">
    <source>
        <dbReference type="Proteomes" id="UP000077266"/>
    </source>
</evidence>
<dbReference type="EMBL" id="KV426494">
    <property type="protein sequence ID" value="KZV80348.1"/>
    <property type="molecule type" value="Genomic_DNA"/>
</dbReference>
<gene>
    <name evidence="4" type="ORF">EXIGLDRAFT_845644</name>
</gene>
<organism evidence="4 5">
    <name type="scientific">Exidia glandulosa HHB12029</name>
    <dbReference type="NCBI Taxonomy" id="1314781"/>
    <lineage>
        <taxon>Eukaryota</taxon>
        <taxon>Fungi</taxon>
        <taxon>Dikarya</taxon>
        <taxon>Basidiomycota</taxon>
        <taxon>Agaricomycotina</taxon>
        <taxon>Agaricomycetes</taxon>
        <taxon>Auriculariales</taxon>
        <taxon>Exidiaceae</taxon>
        <taxon>Exidia</taxon>
    </lineage>
</organism>
<sequence>MTLLTHMVGWSLFGLGARLWHLGIQQRPLHSGPIAHAVAMGSFAGIGYFSYGYQERSREILADIRSKVSQRQEERTERAKERVSQVKAALDAKKANNSAEDE</sequence>
<dbReference type="Proteomes" id="UP000077266">
    <property type="component" value="Unassembled WGS sequence"/>
</dbReference>
<protein>
    <recommendedName>
        <fullName evidence="6">HIG1 domain-containing protein</fullName>
    </recommendedName>
</protein>
<dbReference type="AlphaFoldDB" id="A0A165BCW9"/>
<keyword evidence="2" id="KW-0472">Membrane</keyword>
<keyword evidence="2" id="KW-0812">Transmembrane</keyword>
<keyword evidence="2" id="KW-1133">Transmembrane helix</keyword>
<dbReference type="OrthoDB" id="2141050at2759"/>
<dbReference type="PANTHER" id="PTHR39218:SF1">
    <property type="entry name" value="OXIDOREDUCTASE 14 KDA SUBUNIT, PUTATIVE (AFU_ORTHOLOGUE AFUA_1G12110)-RELATED"/>
    <property type="match status" value="1"/>
</dbReference>
<evidence type="ECO:0008006" key="6">
    <source>
        <dbReference type="Google" id="ProtNLM"/>
    </source>
</evidence>
<reference evidence="4 5" key="1">
    <citation type="journal article" date="2016" name="Mol. Biol. Evol.">
        <title>Comparative Genomics of Early-Diverging Mushroom-Forming Fungi Provides Insights into the Origins of Lignocellulose Decay Capabilities.</title>
        <authorList>
            <person name="Nagy L.G."/>
            <person name="Riley R."/>
            <person name="Tritt A."/>
            <person name="Adam C."/>
            <person name="Daum C."/>
            <person name="Floudas D."/>
            <person name="Sun H."/>
            <person name="Yadav J.S."/>
            <person name="Pangilinan J."/>
            <person name="Larsson K.H."/>
            <person name="Matsuura K."/>
            <person name="Barry K."/>
            <person name="Labutti K."/>
            <person name="Kuo R."/>
            <person name="Ohm R.A."/>
            <person name="Bhattacharya S.S."/>
            <person name="Shirouzu T."/>
            <person name="Yoshinaga Y."/>
            <person name="Martin F.M."/>
            <person name="Grigoriev I.V."/>
            <person name="Hibbett D.S."/>
        </authorList>
    </citation>
    <scope>NUCLEOTIDE SEQUENCE [LARGE SCALE GENOMIC DNA]</scope>
    <source>
        <strain evidence="4 5">HHB12029</strain>
    </source>
</reference>
<accession>A0A165BCW9</accession>
<feature type="signal peptide" evidence="3">
    <location>
        <begin position="1"/>
        <end position="16"/>
    </location>
</feature>
<keyword evidence="5" id="KW-1185">Reference proteome</keyword>
<dbReference type="InParanoid" id="A0A165BCW9"/>
<name>A0A165BCW9_EXIGL</name>
<feature type="transmembrane region" description="Helical" evidence="2">
    <location>
        <begin position="34"/>
        <end position="51"/>
    </location>
</feature>
<feature type="chain" id="PRO_5007855591" description="HIG1 domain-containing protein" evidence="3">
    <location>
        <begin position="17"/>
        <end position="102"/>
    </location>
</feature>
<evidence type="ECO:0000256" key="3">
    <source>
        <dbReference type="SAM" id="SignalP"/>
    </source>
</evidence>
<proteinExistence type="predicted"/>
<dbReference type="PANTHER" id="PTHR39218">
    <property type="entry name" value="OXIDOREDUCTASE 14 KDA SUBUNIT, PUTATIVE (AFU_ORTHOLOGUE AFUA_1G12110)-RELATED"/>
    <property type="match status" value="1"/>
</dbReference>
<feature type="region of interest" description="Disordered" evidence="1">
    <location>
        <begin position="67"/>
        <end position="102"/>
    </location>
</feature>
<evidence type="ECO:0000256" key="2">
    <source>
        <dbReference type="SAM" id="Phobius"/>
    </source>
</evidence>
<evidence type="ECO:0000256" key="1">
    <source>
        <dbReference type="SAM" id="MobiDB-lite"/>
    </source>
</evidence>
<keyword evidence="3" id="KW-0732">Signal</keyword>
<dbReference type="STRING" id="1314781.A0A165BCW9"/>